<keyword evidence="5" id="KW-0460">Magnesium</keyword>
<dbReference type="GO" id="GO:0016787">
    <property type="term" value="F:hydrolase activity"/>
    <property type="evidence" value="ECO:0007669"/>
    <property type="project" value="UniProtKB-KW"/>
</dbReference>
<evidence type="ECO:0000256" key="6">
    <source>
        <dbReference type="ARBA" id="ARBA00022908"/>
    </source>
</evidence>
<keyword evidence="2" id="KW-0479">Metal-binding</keyword>
<keyword evidence="1" id="KW-0540">Nuclease</keyword>
<gene>
    <name evidence="11" type="ORF">PHPALM_86</name>
</gene>
<dbReference type="PANTHER" id="PTHR42648">
    <property type="entry name" value="TRANSPOSASE, PUTATIVE-RELATED"/>
    <property type="match status" value="1"/>
</dbReference>
<dbReference type="SUPFAM" id="SSF53098">
    <property type="entry name" value="Ribonuclease H-like"/>
    <property type="match status" value="1"/>
</dbReference>
<dbReference type="PANTHER" id="PTHR42648:SF11">
    <property type="entry name" value="TRANSPOSON TY4-P GAG-POL POLYPROTEIN"/>
    <property type="match status" value="1"/>
</dbReference>
<keyword evidence="4" id="KW-0378">Hydrolase</keyword>
<dbReference type="InterPro" id="IPR039537">
    <property type="entry name" value="Retrotran_Ty1/copia-like"/>
</dbReference>
<dbReference type="GO" id="GO:0003964">
    <property type="term" value="F:RNA-directed DNA polymerase activity"/>
    <property type="evidence" value="ECO:0007669"/>
    <property type="project" value="UniProtKB-KW"/>
</dbReference>
<evidence type="ECO:0000256" key="9">
    <source>
        <dbReference type="ARBA" id="ARBA00023172"/>
    </source>
</evidence>
<organism evidence="11 12">
    <name type="scientific">Phytophthora palmivora</name>
    <dbReference type="NCBI Taxonomy" id="4796"/>
    <lineage>
        <taxon>Eukaryota</taxon>
        <taxon>Sar</taxon>
        <taxon>Stramenopiles</taxon>
        <taxon>Oomycota</taxon>
        <taxon>Peronosporomycetes</taxon>
        <taxon>Peronosporales</taxon>
        <taxon>Peronosporaceae</taxon>
        <taxon>Phytophthora</taxon>
    </lineage>
</organism>
<dbReference type="EMBL" id="NCKW01000005">
    <property type="protein sequence ID" value="POM81892.1"/>
    <property type="molecule type" value="Genomic_DNA"/>
</dbReference>
<dbReference type="Proteomes" id="UP000237271">
    <property type="component" value="Unassembled WGS sequence"/>
</dbReference>
<dbReference type="GO" id="GO:0003676">
    <property type="term" value="F:nucleic acid binding"/>
    <property type="evidence" value="ECO:0007669"/>
    <property type="project" value="InterPro"/>
</dbReference>
<evidence type="ECO:0000259" key="10">
    <source>
        <dbReference type="PROSITE" id="PS50994"/>
    </source>
</evidence>
<keyword evidence="9" id="KW-0233">DNA recombination</keyword>
<evidence type="ECO:0000256" key="4">
    <source>
        <dbReference type="ARBA" id="ARBA00022801"/>
    </source>
</evidence>
<evidence type="ECO:0000313" key="11">
    <source>
        <dbReference type="EMBL" id="POM81892.1"/>
    </source>
</evidence>
<evidence type="ECO:0000256" key="2">
    <source>
        <dbReference type="ARBA" id="ARBA00022723"/>
    </source>
</evidence>
<feature type="domain" description="Integrase catalytic" evidence="10">
    <location>
        <begin position="92"/>
        <end position="188"/>
    </location>
</feature>
<dbReference type="AlphaFoldDB" id="A0A2P4YVR4"/>
<evidence type="ECO:0000256" key="5">
    <source>
        <dbReference type="ARBA" id="ARBA00022842"/>
    </source>
</evidence>
<keyword evidence="8" id="KW-0239">DNA-directed DNA polymerase</keyword>
<dbReference type="InterPro" id="IPR036397">
    <property type="entry name" value="RNaseH_sf"/>
</dbReference>
<name>A0A2P4YVR4_9STRA</name>
<accession>A0A2P4YVR4</accession>
<evidence type="ECO:0000256" key="7">
    <source>
        <dbReference type="ARBA" id="ARBA00022918"/>
    </source>
</evidence>
<proteinExistence type="predicted"/>
<dbReference type="GO" id="GO:0004519">
    <property type="term" value="F:endonuclease activity"/>
    <property type="evidence" value="ECO:0007669"/>
    <property type="project" value="UniProtKB-KW"/>
</dbReference>
<keyword evidence="3" id="KW-0255">Endonuclease</keyword>
<sequence length="253" mass="28319">MNQSWSTCVSGKLTKKSFSSKDKRVLKKNQILLAINYAGPIQVTSREGYTGMVNIVVEPFHLDMVYPLREKSSHSQLTAVKDSNAPSYRVAVVKFDNTAKYMSGEFAAFYEKNDIIQEFSPPYSPQQNGKVERVNRVTVVMGRSMVIGANFPTAYWAEAFVCAAYVRNRCPTKVFDGKTPMGAFPGKEHDISNLHVFGCKELVPKKHHTKLGSKTCNGIFIGYAADGAYLVYIPRRGTGDIVTTRMKRERKLP</sequence>
<comment type="caution">
    <text evidence="11">The sequence shown here is derived from an EMBL/GenBank/DDBJ whole genome shotgun (WGS) entry which is preliminary data.</text>
</comment>
<dbReference type="Gene3D" id="3.30.420.10">
    <property type="entry name" value="Ribonuclease H-like superfamily/Ribonuclease H"/>
    <property type="match status" value="1"/>
</dbReference>
<keyword evidence="7" id="KW-0695">RNA-directed DNA polymerase</keyword>
<dbReference type="GO" id="GO:0046872">
    <property type="term" value="F:metal ion binding"/>
    <property type="evidence" value="ECO:0007669"/>
    <property type="project" value="UniProtKB-KW"/>
</dbReference>
<dbReference type="PROSITE" id="PS50994">
    <property type="entry name" value="INTEGRASE"/>
    <property type="match status" value="1"/>
</dbReference>
<dbReference type="InterPro" id="IPR012337">
    <property type="entry name" value="RNaseH-like_sf"/>
</dbReference>
<protein>
    <recommendedName>
        <fullName evidence="10">Integrase catalytic domain-containing protein</fullName>
    </recommendedName>
</protein>
<keyword evidence="8" id="KW-0548">Nucleotidyltransferase</keyword>
<dbReference type="GO" id="GO:0003887">
    <property type="term" value="F:DNA-directed DNA polymerase activity"/>
    <property type="evidence" value="ECO:0007669"/>
    <property type="project" value="UniProtKB-KW"/>
</dbReference>
<evidence type="ECO:0000256" key="3">
    <source>
        <dbReference type="ARBA" id="ARBA00022759"/>
    </source>
</evidence>
<keyword evidence="12" id="KW-1185">Reference proteome</keyword>
<dbReference type="InterPro" id="IPR001584">
    <property type="entry name" value="Integrase_cat-core"/>
</dbReference>
<dbReference type="GO" id="GO:0015074">
    <property type="term" value="P:DNA integration"/>
    <property type="evidence" value="ECO:0007669"/>
    <property type="project" value="UniProtKB-KW"/>
</dbReference>
<evidence type="ECO:0000256" key="8">
    <source>
        <dbReference type="ARBA" id="ARBA00022932"/>
    </source>
</evidence>
<dbReference type="GO" id="GO:0006310">
    <property type="term" value="P:DNA recombination"/>
    <property type="evidence" value="ECO:0007669"/>
    <property type="project" value="UniProtKB-KW"/>
</dbReference>
<dbReference type="OrthoDB" id="103796at2759"/>
<evidence type="ECO:0000256" key="1">
    <source>
        <dbReference type="ARBA" id="ARBA00022722"/>
    </source>
</evidence>
<keyword evidence="6" id="KW-0229">DNA integration</keyword>
<evidence type="ECO:0000313" key="12">
    <source>
        <dbReference type="Proteomes" id="UP000237271"/>
    </source>
</evidence>
<keyword evidence="8" id="KW-0808">Transferase</keyword>
<reference evidence="11 12" key="1">
    <citation type="journal article" date="2017" name="Genome Biol. Evol.">
        <title>Phytophthora megakarya and P. palmivora, closely related causal agents of cacao black pod rot, underwent increases in genome sizes and gene numbers by different mechanisms.</title>
        <authorList>
            <person name="Ali S.S."/>
            <person name="Shao J."/>
            <person name="Lary D.J."/>
            <person name="Kronmiller B."/>
            <person name="Shen D."/>
            <person name="Strem M.D."/>
            <person name="Amoako-Attah I."/>
            <person name="Akrofi A.Y."/>
            <person name="Begoude B.A."/>
            <person name="Ten Hoopen G.M."/>
            <person name="Coulibaly K."/>
            <person name="Kebe B.I."/>
            <person name="Melnick R.L."/>
            <person name="Guiltinan M.J."/>
            <person name="Tyler B.M."/>
            <person name="Meinhardt L.W."/>
            <person name="Bailey B.A."/>
        </authorList>
    </citation>
    <scope>NUCLEOTIDE SEQUENCE [LARGE SCALE GENOMIC DNA]</scope>
    <source>
        <strain evidence="12">sbr112.9</strain>
    </source>
</reference>